<evidence type="ECO:0000256" key="1">
    <source>
        <dbReference type="ARBA" id="ARBA00093462"/>
    </source>
</evidence>
<dbReference type="NCBIfam" id="TIGR01446">
    <property type="entry name" value="DnaD_dom"/>
    <property type="match status" value="2"/>
</dbReference>
<evidence type="ECO:0000313" key="5">
    <source>
        <dbReference type="Proteomes" id="UP000429958"/>
    </source>
</evidence>
<feature type="domain" description="DnaB/C C-terminal" evidence="3">
    <location>
        <begin position="165"/>
        <end position="235"/>
    </location>
</feature>
<feature type="region of interest" description="Disordered" evidence="2">
    <location>
        <begin position="81"/>
        <end position="115"/>
    </location>
</feature>
<accession>A0A7X2NK21</accession>
<dbReference type="InterPro" id="IPR006343">
    <property type="entry name" value="DnaB/C_C"/>
</dbReference>
<dbReference type="Gene3D" id="1.10.10.630">
    <property type="entry name" value="DnaD domain-like"/>
    <property type="match status" value="2"/>
</dbReference>
<proteinExistence type="inferred from homology"/>
<dbReference type="SUPFAM" id="SSF158499">
    <property type="entry name" value="DnaD domain-like"/>
    <property type="match status" value="2"/>
</dbReference>
<reference evidence="4 5" key="1">
    <citation type="submission" date="2019-08" db="EMBL/GenBank/DDBJ databases">
        <title>In-depth cultivation of the pig gut microbiome towards novel bacterial diversity and tailored functional studies.</title>
        <authorList>
            <person name="Wylensek D."/>
            <person name="Hitch T.C.A."/>
            <person name="Clavel T."/>
        </authorList>
    </citation>
    <scope>NUCLEOTIDE SEQUENCE [LARGE SCALE GENOMIC DNA]</scope>
    <source>
        <strain evidence="4 5">WCA-389-WT-23D1</strain>
    </source>
</reference>
<comment type="caution">
    <text evidence="4">The sequence shown here is derived from an EMBL/GenBank/DDBJ whole genome shotgun (WGS) entry which is preliminary data.</text>
</comment>
<sequence length="388" mass="43786">MGGNLKDRWNIPITAVANEFIDEYMAGANGEYVKVYLYILRHQSSPLTIDMIADGLNHTESDVRRALAYWLRLGVLSEGAEGARDSGAGSEGSREEDSGLEVWSSDRSSGELISEKETAATGGQATFRLDQKRNRAETQLKEPVYSQESVNRLAQDEAFSQLLYIAQKYMNRVFTPRDCQVFAYLYDELGMSGELLEYLVEYCAQNGHCSVRYIEAVALNWHKQEIKTVKDAKLYSASYSQDSFAVMKAFGLNSRNPGLPEQKLMDKWFKDFCFSRDLVLEACSRTITAIHSPSFQYADKILSDWKEAGVRSLRDVKALDAKHASEKEAGGQRREPWFARQEGGKSASLQGSAARKGAPNQFHNFEQRDTDYDALMLKQVREWVGHQS</sequence>
<dbReference type="InterPro" id="IPR034829">
    <property type="entry name" value="DnaD-like_sf"/>
</dbReference>
<evidence type="ECO:0000259" key="3">
    <source>
        <dbReference type="Pfam" id="PF07261"/>
    </source>
</evidence>
<dbReference type="Proteomes" id="UP000429958">
    <property type="component" value="Unassembled WGS sequence"/>
</dbReference>
<dbReference type="Pfam" id="PF07261">
    <property type="entry name" value="DnaB_2"/>
    <property type="match status" value="2"/>
</dbReference>
<dbReference type="PANTHER" id="PTHR37293:SF5">
    <property type="entry name" value="DNA REPLICATION PROTEIN"/>
    <property type="match status" value="1"/>
</dbReference>
<gene>
    <name evidence="4" type="ORF">FYJ39_06725</name>
</gene>
<feature type="domain" description="DnaB/C C-terminal" evidence="3">
    <location>
        <begin position="261"/>
        <end position="318"/>
    </location>
</feature>
<feature type="compositionally biased region" description="Basic and acidic residues" evidence="2">
    <location>
        <begin position="321"/>
        <end position="337"/>
    </location>
</feature>
<evidence type="ECO:0000256" key="2">
    <source>
        <dbReference type="SAM" id="MobiDB-lite"/>
    </source>
</evidence>
<dbReference type="PANTHER" id="PTHR37293">
    <property type="entry name" value="PHAGE REPLICATION PROTEIN-RELATED"/>
    <property type="match status" value="1"/>
</dbReference>
<evidence type="ECO:0000313" key="4">
    <source>
        <dbReference type="EMBL" id="MSS36267.1"/>
    </source>
</evidence>
<dbReference type="RefSeq" id="WP_154471710.1">
    <property type="nucleotide sequence ID" value="NZ_DBEWUL010000167.1"/>
</dbReference>
<protein>
    <submittedName>
        <fullName evidence="4">DnaD domain protein</fullName>
    </submittedName>
</protein>
<dbReference type="InterPro" id="IPR053162">
    <property type="entry name" value="DnaD"/>
</dbReference>
<feature type="region of interest" description="Disordered" evidence="2">
    <location>
        <begin position="321"/>
        <end position="367"/>
    </location>
</feature>
<keyword evidence="5" id="KW-1185">Reference proteome</keyword>
<comment type="similarity">
    <text evidence="1">Belongs to the DnaB/DnaD family.</text>
</comment>
<organism evidence="4 5">
    <name type="scientific">Clostridium porci</name>
    <dbReference type="NCBI Taxonomy" id="2605778"/>
    <lineage>
        <taxon>Bacteria</taxon>
        <taxon>Bacillati</taxon>
        <taxon>Bacillota</taxon>
        <taxon>Clostridia</taxon>
        <taxon>Eubacteriales</taxon>
        <taxon>Clostridiaceae</taxon>
        <taxon>Clostridium</taxon>
    </lineage>
</organism>
<dbReference type="EMBL" id="VUMD01000005">
    <property type="protein sequence ID" value="MSS36267.1"/>
    <property type="molecule type" value="Genomic_DNA"/>
</dbReference>
<dbReference type="AlphaFoldDB" id="A0A7X2NK21"/>
<name>A0A7X2NK21_9CLOT</name>